<evidence type="ECO:0000313" key="1">
    <source>
        <dbReference type="EMBL" id="RRT76254.1"/>
    </source>
</evidence>
<organism evidence="1 2">
    <name type="scientific">Ensete ventricosum</name>
    <name type="common">Abyssinian banana</name>
    <name type="synonym">Musa ensete</name>
    <dbReference type="NCBI Taxonomy" id="4639"/>
    <lineage>
        <taxon>Eukaryota</taxon>
        <taxon>Viridiplantae</taxon>
        <taxon>Streptophyta</taxon>
        <taxon>Embryophyta</taxon>
        <taxon>Tracheophyta</taxon>
        <taxon>Spermatophyta</taxon>
        <taxon>Magnoliopsida</taxon>
        <taxon>Liliopsida</taxon>
        <taxon>Zingiberales</taxon>
        <taxon>Musaceae</taxon>
        <taxon>Ensete</taxon>
    </lineage>
</organism>
<dbReference type="Proteomes" id="UP000287651">
    <property type="component" value="Unassembled WGS sequence"/>
</dbReference>
<name>A0A427AJ54_ENSVE</name>
<protein>
    <submittedName>
        <fullName evidence="1">Uncharacterized protein</fullName>
    </submittedName>
</protein>
<reference evidence="1 2" key="1">
    <citation type="journal article" date="2014" name="Agronomy (Basel)">
        <title>A Draft Genome Sequence for Ensete ventricosum, the Drought-Tolerant Tree Against Hunger.</title>
        <authorList>
            <person name="Harrison J."/>
            <person name="Moore K.A."/>
            <person name="Paszkiewicz K."/>
            <person name="Jones T."/>
            <person name="Grant M."/>
            <person name="Ambacheew D."/>
            <person name="Muzemil S."/>
            <person name="Studholme D.J."/>
        </authorList>
    </citation>
    <scope>NUCLEOTIDE SEQUENCE [LARGE SCALE GENOMIC DNA]</scope>
</reference>
<gene>
    <name evidence="1" type="ORF">B296_00018865</name>
</gene>
<proteinExistence type="predicted"/>
<dbReference type="AlphaFoldDB" id="A0A427AJ54"/>
<comment type="caution">
    <text evidence="1">The sequence shown here is derived from an EMBL/GenBank/DDBJ whole genome shotgun (WGS) entry which is preliminary data.</text>
</comment>
<sequence>MGHRREFARRFPEGIGKLTGNTLGDHRKKTRRLIARIPKTIRLTGVLLAIDPPRPAAEPLVPGIYGYV</sequence>
<dbReference type="EMBL" id="AMZH03002245">
    <property type="protein sequence ID" value="RRT76254.1"/>
    <property type="molecule type" value="Genomic_DNA"/>
</dbReference>
<accession>A0A427AJ54</accession>
<evidence type="ECO:0000313" key="2">
    <source>
        <dbReference type="Proteomes" id="UP000287651"/>
    </source>
</evidence>